<dbReference type="EMBL" id="UPTC01001695">
    <property type="protein sequence ID" value="VBB32395.1"/>
    <property type="molecule type" value="Genomic_DNA"/>
</dbReference>
<name>A0A498SR38_ACAVI</name>
<sequence length="296" mass="32352">MKLFAKKGEQQRAVTVFIKEAATTSRAREFLQKCTESETWETRLPSKYTKYKNINGSNDCNTKGFLRINLASDGPSKVAVKQKLTHAVANGDIMNANDRCTLGDISRATQTVSKPSGVVISFNELNSVSSIENGCVNTNKIAYIDEDERASGLCRSSNMYIGEDQSGHVKSNGFKNVYTQGNSVQEIRALNDSDDDEVIVNIMSKVSKECEIISTAEANVADNRIQKSAEASVVASAQGKHDDNPFTYSAGQLRLHGNRVGTYDMQKSRTLGVKRDILAADGECDFTCNGYVGPTF</sequence>
<dbReference type="AlphaFoldDB" id="A0A498SR38"/>
<protein>
    <submittedName>
        <fullName evidence="1">Uncharacterized protein</fullName>
    </submittedName>
</protein>
<proteinExistence type="predicted"/>
<feature type="non-terminal residue" evidence="1">
    <location>
        <position position="296"/>
    </location>
</feature>
<organism evidence="1 2">
    <name type="scientific">Acanthocheilonema viteae</name>
    <name type="common">Filarial nematode worm</name>
    <name type="synonym">Dipetalonema viteae</name>
    <dbReference type="NCBI Taxonomy" id="6277"/>
    <lineage>
        <taxon>Eukaryota</taxon>
        <taxon>Metazoa</taxon>
        <taxon>Ecdysozoa</taxon>
        <taxon>Nematoda</taxon>
        <taxon>Chromadorea</taxon>
        <taxon>Rhabditida</taxon>
        <taxon>Spirurina</taxon>
        <taxon>Spiruromorpha</taxon>
        <taxon>Filarioidea</taxon>
        <taxon>Onchocercidae</taxon>
        <taxon>Acanthocheilonema</taxon>
    </lineage>
</organism>
<keyword evidence="2" id="KW-1185">Reference proteome</keyword>
<dbReference type="OrthoDB" id="5828548at2759"/>
<gene>
    <name evidence="1" type="ORF">NAV_LOCUS7186</name>
</gene>
<dbReference type="STRING" id="6277.A0A498SR38"/>
<evidence type="ECO:0000313" key="1">
    <source>
        <dbReference type="EMBL" id="VBB32395.1"/>
    </source>
</evidence>
<accession>A0A498SR38</accession>
<dbReference type="Proteomes" id="UP000276991">
    <property type="component" value="Unassembled WGS sequence"/>
</dbReference>
<evidence type="ECO:0000313" key="2">
    <source>
        <dbReference type="Proteomes" id="UP000276991"/>
    </source>
</evidence>
<reference evidence="1 2" key="1">
    <citation type="submission" date="2018-08" db="EMBL/GenBank/DDBJ databases">
        <authorList>
            <person name="Laetsch R D."/>
            <person name="Stevens L."/>
            <person name="Kumar S."/>
            <person name="Blaxter L. M."/>
        </authorList>
    </citation>
    <scope>NUCLEOTIDE SEQUENCE [LARGE SCALE GENOMIC DNA]</scope>
</reference>